<dbReference type="InterPro" id="IPR036888">
    <property type="entry name" value="DNA_integrity_DisA_N_sf"/>
</dbReference>
<evidence type="ECO:0000313" key="13">
    <source>
        <dbReference type="Proteomes" id="UP000049472"/>
    </source>
</evidence>
<dbReference type="InterPro" id="IPR014046">
    <property type="entry name" value="C-di-AMP_synthase"/>
</dbReference>
<keyword evidence="8 10" id="KW-1133">Transmembrane helix</keyword>
<dbReference type="PROSITE" id="PS51794">
    <property type="entry name" value="DAC"/>
    <property type="match status" value="1"/>
</dbReference>
<organism evidence="12 13">
    <name type="scientific">Agathobacter rectalis</name>
    <dbReference type="NCBI Taxonomy" id="39491"/>
    <lineage>
        <taxon>Bacteria</taxon>
        <taxon>Bacillati</taxon>
        <taxon>Bacillota</taxon>
        <taxon>Clostridia</taxon>
        <taxon>Lachnospirales</taxon>
        <taxon>Lachnospiraceae</taxon>
        <taxon>Agathobacter</taxon>
    </lineage>
</organism>
<evidence type="ECO:0000256" key="3">
    <source>
        <dbReference type="ARBA" id="ARBA00022679"/>
    </source>
</evidence>
<evidence type="ECO:0000256" key="5">
    <source>
        <dbReference type="ARBA" id="ARBA00022695"/>
    </source>
</evidence>
<dbReference type="GO" id="GO:0004016">
    <property type="term" value="F:adenylate cyclase activity"/>
    <property type="evidence" value="ECO:0007669"/>
    <property type="project" value="UniProtKB-UniRule"/>
</dbReference>
<dbReference type="FunFam" id="3.40.1700.10:FF:000002">
    <property type="entry name" value="Diadenylate cyclase"/>
    <property type="match status" value="1"/>
</dbReference>
<reference evidence="13" key="1">
    <citation type="submission" date="2015-05" db="EMBL/GenBank/DDBJ databases">
        <authorList>
            <consortium name="Pathogen Informatics"/>
        </authorList>
    </citation>
    <scope>NUCLEOTIDE SEQUENCE [LARGE SCALE GENOMIC DNA]</scope>
    <source>
        <strain evidence="13">T1-815</strain>
    </source>
</reference>
<dbReference type="NCBIfam" id="TIGR00159">
    <property type="entry name" value="diadenylate cyclase CdaA"/>
    <property type="match status" value="1"/>
</dbReference>
<keyword evidence="2 10" id="KW-1003">Cell membrane</keyword>
<comment type="similarity">
    <text evidence="10">Belongs to the adenylate cyclase family. DacA/CdaA subfamily.</text>
</comment>
<keyword evidence="5 10" id="KW-0548">Nucleotidyltransferase</keyword>
<evidence type="ECO:0000259" key="11">
    <source>
        <dbReference type="PROSITE" id="PS51794"/>
    </source>
</evidence>
<feature type="transmembrane region" description="Helical" evidence="10">
    <location>
        <begin position="55"/>
        <end position="73"/>
    </location>
</feature>
<dbReference type="Gene3D" id="3.40.1700.10">
    <property type="entry name" value="DNA integrity scanning protein, DisA, N-terminal domain"/>
    <property type="match status" value="1"/>
</dbReference>
<keyword evidence="13" id="KW-1185">Reference proteome</keyword>
<proteinExistence type="inferred from homology"/>
<evidence type="ECO:0000256" key="1">
    <source>
        <dbReference type="ARBA" id="ARBA00000877"/>
    </source>
</evidence>
<evidence type="ECO:0000256" key="4">
    <source>
        <dbReference type="ARBA" id="ARBA00022692"/>
    </source>
</evidence>
<dbReference type="Proteomes" id="UP000049472">
    <property type="component" value="Unassembled WGS sequence"/>
</dbReference>
<evidence type="ECO:0000256" key="10">
    <source>
        <dbReference type="HAMAP-Rule" id="MF_01499"/>
    </source>
</evidence>
<dbReference type="RefSeq" id="WP_055062132.1">
    <property type="nucleotide sequence ID" value="NZ_CVRQ01000022.1"/>
</dbReference>
<dbReference type="InterPro" id="IPR045585">
    <property type="entry name" value="CdaA_N"/>
</dbReference>
<dbReference type="Pfam" id="PF19293">
    <property type="entry name" value="CdaA_N"/>
    <property type="match status" value="1"/>
</dbReference>
<comment type="catalytic activity">
    <reaction evidence="1 10">
        <text>2 ATP = 3',3'-c-di-AMP + 2 diphosphate</text>
        <dbReference type="Rhea" id="RHEA:35655"/>
        <dbReference type="ChEBI" id="CHEBI:30616"/>
        <dbReference type="ChEBI" id="CHEBI:33019"/>
        <dbReference type="ChEBI" id="CHEBI:71500"/>
        <dbReference type="EC" id="2.7.7.85"/>
    </reaction>
</comment>
<dbReference type="GO" id="GO:0006171">
    <property type="term" value="P:cAMP biosynthetic process"/>
    <property type="evidence" value="ECO:0007669"/>
    <property type="project" value="InterPro"/>
</dbReference>
<evidence type="ECO:0000256" key="7">
    <source>
        <dbReference type="ARBA" id="ARBA00022840"/>
    </source>
</evidence>
<dbReference type="Pfam" id="PF02457">
    <property type="entry name" value="DAC"/>
    <property type="match status" value="1"/>
</dbReference>
<feature type="domain" description="DAC" evidence="11">
    <location>
        <begin position="98"/>
        <end position="262"/>
    </location>
</feature>
<evidence type="ECO:0000256" key="2">
    <source>
        <dbReference type="ARBA" id="ARBA00022475"/>
    </source>
</evidence>
<dbReference type="InterPro" id="IPR034701">
    <property type="entry name" value="CdaA"/>
</dbReference>
<gene>
    <name evidence="10" type="primary">dacA</name>
    <name evidence="12" type="ORF">T1815_20531</name>
</gene>
<dbReference type="AlphaFoldDB" id="A0A0M6WP90"/>
<dbReference type="InterPro" id="IPR003390">
    <property type="entry name" value="DNA_integrity_scan_DisA_N"/>
</dbReference>
<dbReference type="PANTHER" id="PTHR34185">
    <property type="entry name" value="DIADENYLATE CYCLASE"/>
    <property type="match status" value="1"/>
</dbReference>
<evidence type="ECO:0000256" key="6">
    <source>
        <dbReference type="ARBA" id="ARBA00022741"/>
    </source>
</evidence>
<comment type="subunit">
    <text evidence="10">Probably a homodimer.</text>
</comment>
<evidence type="ECO:0000256" key="9">
    <source>
        <dbReference type="ARBA" id="ARBA00023136"/>
    </source>
</evidence>
<keyword evidence="3 10" id="KW-0808">Transferase</keyword>
<protein>
    <recommendedName>
        <fullName evidence="10">Diadenylate cyclase</fullName>
        <shortName evidence="10">DAC</shortName>
        <ecNumber evidence="10">2.7.7.85</ecNumber>
    </recommendedName>
    <alternativeName>
        <fullName evidence="10">Cyclic-di-AMP synthase</fullName>
        <shortName evidence="10">c-di-AMP synthase</shortName>
    </alternativeName>
</protein>
<feature type="transmembrane region" description="Helical" evidence="10">
    <location>
        <begin position="26"/>
        <end position="48"/>
    </location>
</feature>
<dbReference type="EC" id="2.7.7.85" evidence="10"/>
<dbReference type="GO" id="GO:0106408">
    <property type="term" value="F:diadenylate cyclase activity"/>
    <property type="evidence" value="ECO:0007669"/>
    <property type="project" value="UniProtKB-EC"/>
</dbReference>
<keyword evidence="4 10" id="KW-0812">Transmembrane</keyword>
<comment type="function">
    <text evidence="10">Catalyzes the condensation of 2 ATP molecules into cyclic di-AMP (c-di-AMP), a second messenger used to regulate differing processes in different bacteria.</text>
</comment>
<keyword evidence="9 10" id="KW-0472">Membrane</keyword>
<sequence>MDNVSGVLIRFKDQFLTFTNVPGIKIGVIDIIEILIISVLFYHILLWIKTTRAWNLFKGLIIILLFVLVAALFQMDTILWLAEKLFNIGLVALVVIFQPELRNALENIGGKTFLGDFFNTGRGEIEKFSDKTIDELVRACFAMGRVKTGALIVMEDEINLGEYIRTGIDVDAILTSQLLINIFEKNTPLHDGAVIVRGNRVVSATCYLPLSDSLSLSKDLGTRHRAAVGVSEVSDSLTIVVSEETGAVSTAYKGQIEHDIDADHLRTQLKLLQNRHREPGKFELIKRRFKNGKEASKNLHK</sequence>
<name>A0A0M6WP90_9FIRM</name>
<dbReference type="EMBL" id="CVRQ01000022">
    <property type="protein sequence ID" value="CRL39305.1"/>
    <property type="molecule type" value="Genomic_DNA"/>
</dbReference>
<evidence type="ECO:0000256" key="8">
    <source>
        <dbReference type="ARBA" id="ARBA00022989"/>
    </source>
</evidence>
<dbReference type="GO" id="GO:0005524">
    <property type="term" value="F:ATP binding"/>
    <property type="evidence" value="ECO:0007669"/>
    <property type="project" value="UniProtKB-UniRule"/>
</dbReference>
<keyword evidence="7 10" id="KW-0067">ATP-binding</keyword>
<evidence type="ECO:0000313" key="12">
    <source>
        <dbReference type="EMBL" id="CRL39305.1"/>
    </source>
</evidence>
<comment type="caution">
    <text evidence="10">Lacks conserved residue(s) required for the propagation of feature annotation.</text>
</comment>
<dbReference type="SUPFAM" id="SSF143597">
    <property type="entry name" value="YojJ-like"/>
    <property type="match status" value="1"/>
</dbReference>
<accession>A0A0M6WP90</accession>
<dbReference type="InterPro" id="IPR050338">
    <property type="entry name" value="DisA"/>
</dbReference>
<keyword evidence="6 10" id="KW-0547">Nucleotide-binding</keyword>
<dbReference type="PANTHER" id="PTHR34185:SF1">
    <property type="entry name" value="DIADENYLATE CYCLASE"/>
    <property type="match status" value="1"/>
</dbReference>
<dbReference type="PIRSF" id="PIRSF004793">
    <property type="entry name" value="UCP004793"/>
    <property type="match status" value="1"/>
</dbReference>
<dbReference type="HAMAP" id="MF_01499">
    <property type="entry name" value="DacA"/>
    <property type="match status" value="1"/>
</dbReference>